<dbReference type="InterPro" id="IPR050413">
    <property type="entry name" value="TCR_beta_variable"/>
</dbReference>
<name>A0A4W4EHK1_ELEEL</name>
<keyword evidence="2" id="KW-0391">Immunity</keyword>
<dbReference type="SMART" id="SM00409">
    <property type="entry name" value="IG"/>
    <property type="match status" value="1"/>
</dbReference>
<evidence type="ECO:0000313" key="5">
    <source>
        <dbReference type="Proteomes" id="UP000314983"/>
    </source>
</evidence>
<dbReference type="InterPro" id="IPR036179">
    <property type="entry name" value="Ig-like_dom_sf"/>
</dbReference>
<feature type="domain" description="Ig-like" evidence="3">
    <location>
        <begin position="39"/>
        <end position="131"/>
    </location>
</feature>
<dbReference type="PROSITE" id="PS50835">
    <property type="entry name" value="IG_LIKE"/>
    <property type="match status" value="1"/>
</dbReference>
<dbReference type="PANTHER" id="PTHR23268:SF102">
    <property type="entry name" value="IMMUNOGLOBULIN V-SET DOMAIN-CONTAINING PROTEIN"/>
    <property type="match status" value="1"/>
</dbReference>
<reference evidence="4" key="3">
    <citation type="submission" date="2020-05" db="EMBL/GenBank/DDBJ databases">
        <title>Electrophorus electricus (electric eel) genome, fEleEle1, primary haplotype.</title>
        <authorList>
            <person name="Myers G."/>
            <person name="Meyer A."/>
            <person name="Fedrigo O."/>
            <person name="Formenti G."/>
            <person name="Rhie A."/>
            <person name="Tracey A."/>
            <person name="Sims Y."/>
            <person name="Jarvis E.D."/>
        </authorList>
    </citation>
    <scope>NUCLEOTIDE SEQUENCE [LARGE SCALE GENOMIC DNA]</scope>
</reference>
<dbReference type="AlphaFoldDB" id="A0A4W4EHK1"/>
<reference evidence="4" key="4">
    <citation type="submission" date="2025-08" db="UniProtKB">
        <authorList>
            <consortium name="Ensembl"/>
        </authorList>
    </citation>
    <scope>IDENTIFICATION</scope>
</reference>
<dbReference type="OMA" id="PILGERM"/>
<dbReference type="Proteomes" id="UP000314983">
    <property type="component" value="Chromosome 13"/>
</dbReference>
<proteinExistence type="predicted"/>
<dbReference type="Gene3D" id="2.60.40.10">
    <property type="entry name" value="Immunoglobulins"/>
    <property type="match status" value="1"/>
</dbReference>
<reference evidence="4" key="5">
    <citation type="submission" date="2025-09" db="UniProtKB">
        <authorList>
            <consortium name="Ensembl"/>
        </authorList>
    </citation>
    <scope>IDENTIFICATION</scope>
</reference>
<dbReference type="InterPro" id="IPR013106">
    <property type="entry name" value="Ig_V-set"/>
</dbReference>
<dbReference type="GO" id="GO:0002376">
    <property type="term" value="P:immune system process"/>
    <property type="evidence" value="ECO:0007669"/>
    <property type="project" value="UniProtKB-KW"/>
</dbReference>
<reference evidence="5" key="2">
    <citation type="journal article" date="2017" name="Sci. Adv.">
        <title>A tail of two voltages: Proteomic comparison of the three electric organs of the electric eel.</title>
        <authorList>
            <person name="Traeger L.L."/>
            <person name="Sabat G."/>
            <person name="Barrett-Wilt G.A."/>
            <person name="Wells G.B."/>
            <person name="Sussman M.R."/>
        </authorList>
    </citation>
    <scope>NUCLEOTIDE SEQUENCE [LARGE SCALE GENOMIC DNA]</scope>
</reference>
<evidence type="ECO:0000256" key="1">
    <source>
        <dbReference type="ARBA" id="ARBA00022729"/>
    </source>
</evidence>
<evidence type="ECO:0000259" key="3">
    <source>
        <dbReference type="PROSITE" id="PS50835"/>
    </source>
</evidence>
<dbReference type="InterPro" id="IPR003599">
    <property type="entry name" value="Ig_sub"/>
</dbReference>
<reference evidence="5" key="1">
    <citation type="journal article" date="2014" name="Science">
        <title>Nonhuman genetics. Genomic basis for the convergent evolution of electric organs.</title>
        <authorList>
            <person name="Gallant J.R."/>
            <person name="Traeger L.L."/>
            <person name="Volkening J.D."/>
            <person name="Moffett H."/>
            <person name="Chen P.H."/>
            <person name="Novina C.D."/>
            <person name="Phillips G.N.Jr."/>
            <person name="Anand R."/>
            <person name="Wells G.B."/>
            <person name="Pinch M."/>
            <person name="Guth R."/>
            <person name="Unguez G.A."/>
            <person name="Albert J.S."/>
            <person name="Zakon H.H."/>
            <person name="Samanta M.P."/>
            <person name="Sussman M.R."/>
        </authorList>
    </citation>
    <scope>NUCLEOTIDE SEQUENCE [LARGE SCALE GENOMIC DNA]</scope>
</reference>
<evidence type="ECO:0000313" key="4">
    <source>
        <dbReference type="Ensembl" id="ENSEEEP00000010510.2"/>
    </source>
</evidence>
<keyword evidence="5" id="KW-1185">Reference proteome</keyword>
<dbReference type="InterPro" id="IPR007110">
    <property type="entry name" value="Ig-like_dom"/>
</dbReference>
<sequence length="145" mass="16289">MGKSAPIICKHSKDATYNKICVTGANDVNQPNVLWGEIGKSTTINCSHTKGVDYNQMYWYRQHQGETLKLIVFTATYITKPEFGNEFNESKFLASKMVPESGSLTVKNLDFTDSTMYFCATSQREGERQLPCLSQRGTLLTILCL</sequence>
<organism evidence="4 5">
    <name type="scientific">Electrophorus electricus</name>
    <name type="common">Electric eel</name>
    <name type="synonym">Gymnotus electricus</name>
    <dbReference type="NCBI Taxonomy" id="8005"/>
    <lineage>
        <taxon>Eukaryota</taxon>
        <taxon>Metazoa</taxon>
        <taxon>Chordata</taxon>
        <taxon>Craniata</taxon>
        <taxon>Vertebrata</taxon>
        <taxon>Euteleostomi</taxon>
        <taxon>Actinopterygii</taxon>
        <taxon>Neopterygii</taxon>
        <taxon>Teleostei</taxon>
        <taxon>Ostariophysi</taxon>
        <taxon>Gymnotiformes</taxon>
        <taxon>Gymnotoidei</taxon>
        <taxon>Gymnotidae</taxon>
        <taxon>Electrophorus</taxon>
    </lineage>
</organism>
<protein>
    <recommendedName>
        <fullName evidence="3">Ig-like domain-containing protein</fullName>
    </recommendedName>
</protein>
<dbReference type="PANTHER" id="PTHR23268">
    <property type="entry name" value="T-CELL RECEPTOR BETA CHAIN"/>
    <property type="match status" value="1"/>
</dbReference>
<dbReference type="Ensembl" id="ENSEEET00000010632.2">
    <property type="protein sequence ID" value="ENSEEEP00000010510.2"/>
    <property type="gene ID" value="ENSEEEG00000005324.2"/>
</dbReference>
<dbReference type="SUPFAM" id="SSF48726">
    <property type="entry name" value="Immunoglobulin"/>
    <property type="match status" value="1"/>
</dbReference>
<keyword evidence="1" id="KW-0732">Signal</keyword>
<evidence type="ECO:0000256" key="2">
    <source>
        <dbReference type="ARBA" id="ARBA00022859"/>
    </source>
</evidence>
<dbReference type="GO" id="GO:0005886">
    <property type="term" value="C:plasma membrane"/>
    <property type="evidence" value="ECO:0007669"/>
    <property type="project" value="TreeGrafter"/>
</dbReference>
<dbReference type="GeneTree" id="ENSGT01150000289905"/>
<dbReference type="Pfam" id="PF07686">
    <property type="entry name" value="V-set"/>
    <property type="match status" value="1"/>
</dbReference>
<dbReference type="GO" id="GO:0007166">
    <property type="term" value="P:cell surface receptor signaling pathway"/>
    <property type="evidence" value="ECO:0007669"/>
    <property type="project" value="TreeGrafter"/>
</dbReference>
<dbReference type="InterPro" id="IPR013783">
    <property type="entry name" value="Ig-like_fold"/>
</dbReference>
<dbReference type="STRING" id="8005.ENSEEEP00000010510"/>
<accession>A0A4W4EHK1</accession>